<dbReference type="EMBL" id="UYWW01012555">
    <property type="protein sequence ID" value="VDM21553.1"/>
    <property type="molecule type" value="Genomic_DNA"/>
</dbReference>
<dbReference type="Proteomes" id="UP000270924">
    <property type="component" value="Unassembled WGS sequence"/>
</dbReference>
<dbReference type="AlphaFoldDB" id="A0A3P7EK42"/>
<evidence type="ECO:0000313" key="1">
    <source>
        <dbReference type="EMBL" id="VDM21553.1"/>
    </source>
</evidence>
<organism evidence="1 2">
    <name type="scientific">Wuchereria bancrofti</name>
    <dbReference type="NCBI Taxonomy" id="6293"/>
    <lineage>
        <taxon>Eukaryota</taxon>
        <taxon>Metazoa</taxon>
        <taxon>Ecdysozoa</taxon>
        <taxon>Nematoda</taxon>
        <taxon>Chromadorea</taxon>
        <taxon>Rhabditida</taxon>
        <taxon>Spirurina</taxon>
        <taxon>Spiruromorpha</taxon>
        <taxon>Filarioidea</taxon>
        <taxon>Onchocercidae</taxon>
        <taxon>Wuchereria</taxon>
    </lineage>
</organism>
<sequence>MCKMMICCACNGILENHGGQNSIVLSCPEEVPIRFLVLDQEALLVITKTSALSS</sequence>
<name>A0A3P7EK42_WUCBA</name>
<proteinExistence type="predicted"/>
<protein>
    <submittedName>
        <fullName evidence="1">Uncharacterized protein</fullName>
    </submittedName>
</protein>
<reference evidence="1 2" key="1">
    <citation type="submission" date="2018-11" db="EMBL/GenBank/DDBJ databases">
        <authorList>
            <consortium name="Pathogen Informatics"/>
        </authorList>
    </citation>
    <scope>NUCLEOTIDE SEQUENCE [LARGE SCALE GENOMIC DNA]</scope>
</reference>
<accession>A0A3P7EK42</accession>
<keyword evidence="2" id="KW-1185">Reference proteome</keyword>
<evidence type="ECO:0000313" key="2">
    <source>
        <dbReference type="Proteomes" id="UP000270924"/>
    </source>
</evidence>
<dbReference type="InParanoid" id="A0A3P7EK42"/>
<dbReference type="PROSITE" id="PS51257">
    <property type="entry name" value="PROKAR_LIPOPROTEIN"/>
    <property type="match status" value="1"/>
</dbReference>
<gene>
    <name evidence="1" type="ORF">WBA_LOCUS12003</name>
</gene>